<organism evidence="5 6">
    <name type="scientific">Candidatus Aphodosoma intestinipullorum</name>
    <dbReference type="NCBI Taxonomy" id="2840674"/>
    <lineage>
        <taxon>Bacteria</taxon>
        <taxon>Pseudomonadati</taxon>
        <taxon>Bacteroidota</taxon>
        <taxon>Bacteroidia</taxon>
        <taxon>Bacteroidales</taxon>
        <taxon>Candidatus Aphodosoma</taxon>
    </lineage>
</organism>
<dbReference type="SUPFAM" id="SSF49464">
    <property type="entry name" value="Carboxypeptidase regulatory domain-like"/>
    <property type="match status" value="1"/>
</dbReference>
<feature type="signal peptide" evidence="4">
    <location>
        <begin position="1"/>
        <end position="19"/>
    </location>
</feature>
<dbReference type="Pfam" id="PF13715">
    <property type="entry name" value="CarbopepD_reg_2"/>
    <property type="match status" value="1"/>
</dbReference>
<evidence type="ECO:0000256" key="3">
    <source>
        <dbReference type="ARBA" id="ARBA00023237"/>
    </source>
</evidence>
<keyword evidence="5" id="KW-0378">Hydrolase</keyword>
<dbReference type="InterPro" id="IPR036942">
    <property type="entry name" value="Beta-barrel_TonB_sf"/>
</dbReference>
<protein>
    <submittedName>
        <fullName evidence="5">Carboxypeptidase-like regulatory domain-containing protein</fullName>
    </submittedName>
</protein>
<keyword evidence="5" id="KW-0121">Carboxypeptidase</keyword>
<comment type="subcellular location">
    <subcellularLocation>
        <location evidence="1">Cell outer membrane</location>
    </subcellularLocation>
</comment>
<dbReference type="GO" id="GO:0004180">
    <property type="term" value="F:carboxypeptidase activity"/>
    <property type="evidence" value="ECO:0007669"/>
    <property type="project" value="UniProtKB-KW"/>
</dbReference>
<evidence type="ECO:0000256" key="1">
    <source>
        <dbReference type="ARBA" id="ARBA00004442"/>
    </source>
</evidence>
<reference evidence="5" key="1">
    <citation type="submission" date="2020-10" db="EMBL/GenBank/DDBJ databases">
        <authorList>
            <person name="Gilroy R."/>
        </authorList>
    </citation>
    <scope>NUCLEOTIDE SEQUENCE</scope>
    <source>
        <strain evidence="5">3924</strain>
    </source>
</reference>
<keyword evidence="5" id="KW-0645">Protease</keyword>
<accession>A0A940IEY7</accession>
<evidence type="ECO:0000313" key="5">
    <source>
        <dbReference type="EMBL" id="MBO8440011.1"/>
    </source>
</evidence>
<evidence type="ECO:0000256" key="4">
    <source>
        <dbReference type="SAM" id="SignalP"/>
    </source>
</evidence>
<dbReference type="AlphaFoldDB" id="A0A940IEY7"/>
<gene>
    <name evidence="5" type="ORF">IAC51_05100</name>
</gene>
<dbReference type="Gene3D" id="2.60.40.1120">
    <property type="entry name" value="Carboxypeptidase-like, regulatory domain"/>
    <property type="match status" value="1"/>
</dbReference>
<feature type="chain" id="PRO_5036979322" evidence="4">
    <location>
        <begin position="20"/>
        <end position="955"/>
    </location>
</feature>
<dbReference type="GO" id="GO:0009279">
    <property type="term" value="C:cell outer membrane"/>
    <property type="evidence" value="ECO:0007669"/>
    <property type="project" value="UniProtKB-SubCell"/>
</dbReference>
<name>A0A940IEY7_9BACT</name>
<dbReference type="Proteomes" id="UP000712007">
    <property type="component" value="Unassembled WGS sequence"/>
</dbReference>
<reference evidence="5" key="2">
    <citation type="journal article" date="2021" name="PeerJ">
        <title>Extensive microbial diversity within the chicken gut microbiome revealed by metagenomics and culture.</title>
        <authorList>
            <person name="Gilroy R."/>
            <person name="Ravi A."/>
            <person name="Getino M."/>
            <person name="Pursley I."/>
            <person name="Horton D.L."/>
            <person name="Alikhan N.F."/>
            <person name="Baker D."/>
            <person name="Gharbi K."/>
            <person name="Hall N."/>
            <person name="Watson M."/>
            <person name="Adriaenssens E.M."/>
            <person name="Foster-Nyarko E."/>
            <person name="Jarju S."/>
            <person name="Secka A."/>
            <person name="Antonio M."/>
            <person name="Oren A."/>
            <person name="Chaudhuri R.R."/>
            <person name="La Ragione R."/>
            <person name="Hildebrand F."/>
            <person name="Pallen M.J."/>
        </authorList>
    </citation>
    <scope>NUCLEOTIDE SEQUENCE</scope>
    <source>
        <strain evidence="5">3924</strain>
    </source>
</reference>
<dbReference type="InterPro" id="IPR008969">
    <property type="entry name" value="CarboxyPept-like_regulatory"/>
</dbReference>
<evidence type="ECO:0000313" key="6">
    <source>
        <dbReference type="Proteomes" id="UP000712007"/>
    </source>
</evidence>
<evidence type="ECO:0000256" key="2">
    <source>
        <dbReference type="ARBA" id="ARBA00023136"/>
    </source>
</evidence>
<keyword evidence="4" id="KW-0732">Signal</keyword>
<keyword evidence="3" id="KW-0998">Cell outer membrane</keyword>
<dbReference type="EMBL" id="JADIMV010000085">
    <property type="protein sequence ID" value="MBO8440011.1"/>
    <property type="molecule type" value="Genomic_DNA"/>
</dbReference>
<dbReference type="SUPFAM" id="SSF56935">
    <property type="entry name" value="Porins"/>
    <property type="match status" value="1"/>
</dbReference>
<keyword evidence="2" id="KW-0472">Membrane</keyword>
<dbReference type="Gene3D" id="2.40.170.20">
    <property type="entry name" value="TonB-dependent receptor, beta-barrel domain"/>
    <property type="match status" value="1"/>
</dbReference>
<comment type="caution">
    <text evidence="5">The sequence shown here is derived from an EMBL/GenBank/DDBJ whole genome shotgun (WGS) entry which is preliminary data.</text>
</comment>
<sequence>MKKFLLVFLVCLTSLALSAQTLHVVRGVVKIDGTDEPVEGAAVRIAGKGIVTETDGEGAFALEVPASEKETVVVRAAGFLPVRQVIRVDGDVNLGDVSVKPDLYEEMREDMIISLSEAEYDSEDGIISSTQNISGLLTSGGDIFSSTAGYVFGPMRFRVRGYRGEYQKTYINGIRVDDAERGFFTYSQIGGLNDMVRNKDAVMGIDAASFSFGALGGATNINARASAIRKGLKVSQVGSNRTYTTRTMATYATGLMENGWAFAASASYRWADEGYVQGTFYDAWGVSLAAEKRFNNRHSLSLTLLGSPTHRGQQSGSTQEAYDLTPRQTFFRTQSSRFGNNFYNANWGYQNGKVRNAKQVKSFTPMAILSHVWNINEESKLTTSLGYKYQMDGRTSLNWYKAADPRPDYYRYLPNYHRTIDNEQAAEMREYMWMYDETYRQINWDRLYQTNYLANERGMSGRYMVENRRNDQSVATLTSVLNYKFTDRWKLDAGIEAQSTKGMHFKLVDDLLGANYWVDIDQYGERDNPGDADFMQNDLNNPNRKVYVGDRFGYDYDIYVNSANLWATATYSLRNADIYFSGSGTYSNFWREGNMKNGRASGDIVMGSSFNGKVYDESWYKTVNGSYGMSPIQNFLTYGVKAGGNYRITGRHIIALNVAHGTNAPLATNSYFSPRVKANLIPDLTPEMYVSADLTYYFRTPVVNGRITVYNTSFWNSAELSSFYNDEYNTYINFAMYGYNKRHTGAELGLEVKVSPYVTLSAIGAYGQNIYTSNPQATISMENGLQPDQEETIYVKGFHMDGAPEIAASLGVHYFHPTYWFVDLNVNYFGNTYMDFNPLRRTESAVAGLDPADPEQAALISRIREQDKFVGGLDGITVDLSIGKSIRINYKYYLNINLSATNILNNTRLKTGGYEQSRFSTTHERYDRETYLNRFPAKYFYAYGTTLYLNVGFRF</sequence>
<proteinExistence type="predicted"/>